<dbReference type="GO" id="GO:0016757">
    <property type="term" value="F:glycosyltransferase activity"/>
    <property type="evidence" value="ECO:0007669"/>
    <property type="project" value="InterPro"/>
</dbReference>
<dbReference type="SUPFAM" id="SSF53756">
    <property type="entry name" value="UDP-Glycosyltransferase/glycogen phosphorylase"/>
    <property type="match status" value="1"/>
</dbReference>
<dbReference type="CAZy" id="GT4">
    <property type="family name" value="Glycosyltransferase Family 4"/>
</dbReference>
<reference evidence="3" key="1">
    <citation type="submission" date="2007-05" db="EMBL/GenBank/DDBJ databases">
        <title>Complete sequence of chromosome of Psychrobacter sp. PRwf-1.</title>
        <authorList>
            <consortium name="US DOE Joint Genome Institute"/>
            <person name="Copeland A."/>
            <person name="Lucas S."/>
            <person name="Lapidus A."/>
            <person name="Barry K."/>
            <person name="Detter J.C."/>
            <person name="Glavina del Rio T."/>
            <person name="Hammon N."/>
            <person name="Israni S."/>
            <person name="Dalin E."/>
            <person name="Tice H."/>
            <person name="Pitluck S."/>
            <person name="Chain P."/>
            <person name="Malfatti S."/>
            <person name="Shin M."/>
            <person name="Vergez L."/>
            <person name="Schmutz J."/>
            <person name="Larimer F."/>
            <person name="Land M."/>
            <person name="Hauser L."/>
            <person name="Kyrpides N."/>
            <person name="Kim E."/>
            <person name="Tiedje J."/>
            <person name="Richardson P."/>
        </authorList>
    </citation>
    <scope>NUCLEOTIDE SEQUENCE [LARGE SCALE GENOMIC DNA]</scope>
    <source>
        <strain evidence="3">PRwf-1</strain>
    </source>
</reference>
<evidence type="ECO:0000313" key="3">
    <source>
        <dbReference type="EMBL" id="ABQ93189.1"/>
    </source>
</evidence>
<dbReference type="PANTHER" id="PTHR12526">
    <property type="entry name" value="GLYCOSYLTRANSFERASE"/>
    <property type="match status" value="1"/>
</dbReference>
<sequence>MKIIIIGTVAASFYGFRAELIRTLIKNRHQVYAYTTDYREEDLVKIKQLGANPIPYKLSRGGLNPFKDIYSTLLLAKSIKTIEPDVVFSYFSKPVIFGTLAAKLAKTPKVIGMLEGLGYVFTDQPQGIDIKTSIIKKLQVTLYRISLPRLDTFILLNHDDPIDLLDKYNIKINNIEVLGGIGLDLKKYPLTPIPKLPVNFIFIARLLKEKGIFEFIEAAKKVKQQYPSTKFTVLGAIDWENPGALKQYELDKLIELNLVEYPGHVDNIQSWIASSHVFVLPSYREGLPRSTQEAMAMGRPVITTDVPGCRETAVNGLNGFIVERWNSKALEEKMIYFIENPDQIEKMGLESYKMAQKKFDAEKTNQKLLKILGL</sequence>
<dbReference type="HOGENOM" id="CLU_009583_8_1_6"/>
<dbReference type="CDD" id="cd03808">
    <property type="entry name" value="GT4_CapM-like"/>
    <property type="match status" value="1"/>
</dbReference>
<protein>
    <submittedName>
        <fullName evidence="3">Glycosyl transferase, group 1</fullName>
    </submittedName>
</protein>
<dbReference type="Pfam" id="PF00534">
    <property type="entry name" value="Glycos_transf_1"/>
    <property type="match status" value="1"/>
</dbReference>
<dbReference type="STRING" id="349106.PsycPRwf_0230"/>
<name>A5WBZ8_PSYWF</name>
<dbReference type="Pfam" id="PF13477">
    <property type="entry name" value="Glyco_trans_4_2"/>
    <property type="match status" value="1"/>
</dbReference>
<feature type="domain" description="Glycosyltransferase subfamily 4-like N-terminal" evidence="2">
    <location>
        <begin position="13"/>
        <end position="136"/>
    </location>
</feature>
<accession>A5WBZ8</accession>
<dbReference type="AlphaFoldDB" id="A5WBZ8"/>
<dbReference type="eggNOG" id="COG0438">
    <property type="taxonomic scope" value="Bacteria"/>
</dbReference>
<dbReference type="InterPro" id="IPR028098">
    <property type="entry name" value="Glyco_trans_4-like_N"/>
</dbReference>
<dbReference type="EMBL" id="CP000713">
    <property type="protein sequence ID" value="ABQ93189.1"/>
    <property type="molecule type" value="Genomic_DNA"/>
</dbReference>
<feature type="domain" description="Glycosyl transferase family 1" evidence="1">
    <location>
        <begin position="199"/>
        <end position="353"/>
    </location>
</feature>
<dbReference type="KEGG" id="prw:PsycPRwf_0230"/>
<dbReference type="InterPro" id="IPR001296">
    <property type="entry name" value="Glyco_trans_1"/>
</dbReference>
<dbReference type="Gene3D" id="3.40.50.2000">
    <property type="entry name" value="Glycogen Phosphorylase B"/>
    <property type="match status" value="2"/>
</dbReference>
<proteinExistence type="predicted"/>
<evidence type="ECO:0000259" key="2">
    <source>
        <dbReference type="Pfam" id="PF13477"/>
    </source>
</evidence>
<dbReference type="GO" id="GO:1901135">
    <property type="term" value="P:carbohydrate derivative metabolic process"/>
    <property type="evidence" value="ECO:0007669"/>
    <property type="project" value="UniProtKB-ARBA"/>
</dbReference>
<dbReference type="PANTHER" id="PTHR12526:SF638">
    <property type="entry name" value="SPORE COAT PROTEIN SA"/>
    <property type="match status" value="1"/>
</dbReference>
<organism evidence="3">
    <name type="scientific">Psychrobacter sp. (strain PRwf-1)</name>
    <dbReference type="NCBI Taxonomy" id="349106"/>
    <lineage>
        <taxon>Bacteria</taxon>
        <taxon>Pseudomonadati</taxon>
        <taxon>Pseudomonadota</taxon>
        <taxon>Gammaproteobacteria</taxon>
        <taxon>Moraxellales</taxon>
        <taxon>Moraxellaceae</taxon>
        <taxon>Psychrobacter</taxon>
    </lineage>
</organism>
<keyword evidence="3" id="KW-0808">Transferase</keyword>
<gene>
    <name evidence="3" type="ordered locus">PsycPRwf_0230</name>
</gene>
<evidence type="ECO:0000259" key="1">
    <source>
        <dbReference type="Pfam" id="PF00534"/>
    </source>
</evidence>